<accession>A0A7R9J2E8</accession>
<dbReference type="SUPFAM" id="SSF58104">
    <property type="entry name" value="Methyl-accepting chemotaxis protein (MCP) signaling domain"/>
    <property type="match status" value="1"/>
</dbReference>
<dbReference type="AlphaFoldDB" id="A0A7R9J2E8"/>
<feature type="region of interest" description="Disordered" evidence="1">
    <location>
        <begin position="28"/>
        <end position="50"/>
    </location>
</feature>
<protein>
    <submittedName>
        <fullName evidence="2">(California timema) hypothetical protein</fullName>
    </submittedName>
</protein>
<reference evidence="2" key="1">
    <citation type="submission" date="2020-11" db="EMBL/GenBank/DDBJ databases">
        <authorList>
            <person name="Tran Van P."/>
        </authorList>
    </citation>
    <scope>NUCLEOTIDE SEQUENCE</scope>
</reference>
<evidence type="ECO:0000313" key="2">
    <source>
        <dbReference type="EMBL" id="CAD7571154.1"/>
    </source>
</evidence>
<organism evidence="2">
    <name type="scientific">Timema californicum</name>
    <name type="common">California timema</name>
    <name type="synonym">Walking stick</name>
    <dbReference type="NCBI Taxonomy" id="61474"/>
    <lineage>
        <taxon>Eukaryota</taxon>
        <taxon>Metazoa</taxon>
        <taxon>Ecdysozoa</taxon>
        <taxon>Arthropoda</taxon>
        <taxon>Hexapoda</taxon>
        <taxon>Insecta</taxon>
        <taxon>Pterygota</taxon>
        <taxon>Neoptera</taxon>
        <taxon>Polyneoptera</taxon>
        <taxon>Phasmatodea</taxon>
        <taxon>Timematodea</taxon>
        <taxon>Timematoidea</taxon>
        <taxon>Timematidae</taxon>
        <taxon>Timema</taxon>
    </lineage>
</organism>
<sequence length="674" mass="73543">MRGGSRVRVGLERGLGKDELEEVNPHLRGGRVENHLGKKTPSTPDRDLNLDLPVLSSRASTRRAHRVEGCVNIVPDISDRVEGCVNIVPDISDRVEGCVNIVPDISDRVEGCVNIVPDISDRVEGCVNIVPDISDRVEGCVNIVPDISDRVEGCVNIVPDISDRVEGCVNIVPDISDRVEGCVNIVPDISDRVEGCVNIVPDISDRVEGCVNIVPDISDRVEGCVNIVPDISNREEGCVNIVHNITDIEEECVNIVPDISDRVEGCVNIVPDISDREEGCVNIVPNISLSSLIRRKQKCEVNIVYLAMNYYHFEYWDIAMAMGVSDSRARPLTRLHAGYIPGRRYLHPTEIRTLISPSSAVELNTTSALANYATEAATKHDDKKIFSLSGLPGQLELFCKSKSGSSGGTTGIHGSIISEQINSPWSAISSPVDVSFLENHQIHPSIVNASIAILTMLILLLLQLQNTGVRKNLCAVARPSYGCELGNKVDIRKYSVEKGRIASSEEMCAFEGVYKATVPSRSFLQKKGVRSSSLTHTIPRRKVVGKLLFASVSLGTGRSRALPLYHPPFGLSLLPELMDVWIACLAVNLSITDRNSSYDPSTSTHSTSWCSLQHPCVYKAFAILTNGQVACTLSFACQDESSSGLRPEFQQFSHCATDNVQTFVRMVDLTSGET</sequence>
<proteinExistence type="predicted"/>
<evidence type="ECO:0000256" key="1">
    <source>
        <dbReference type="SAM" id="MobiDB-lite"/>
    </source>
</evidence>
<dbReference type="EMBL" id="OE180362">
    <property type="protein sequence ID" value="CAD7571154.1"/>
    <property type="molecule type" value="Genomic_DNA"/>
</dbReference>
<gene>
    <name evidence="2" type="ORF">TCMB3V08_LOCUS3835</name>
</gene>
<name>A0A7R9J2E8_TIMCA</name>